<dbReference type="AlphaFoldDB" id="A0A9D4WT70"/>
<feature type="domain" description="Tf2-1-like SH3-like" evidence="1">
    <location>
        <begin position="44"/>
        <end position="105"/>
    </location>
</feature>
<protein>
    <recommendedName>
        <fullName evidence="1">Tf2-1-like SH3-like domain-containing protein</fullName>
    </recommendedName>
</protein>
<dbReference type="Proteomes" id="UP001058974">
    <property type="component" value="Chromosome 5"/>
</dbReference>
<dbReference type="Pfam" id="PF24626">
    <property type="entry name" value="SH3_Tf2-1"/>
    <property type="match status" value="1"/>
</dbReference>
<dbReference type="EMBL" id="JAMSHJ010000005">
    <property type="protein sequence ID" value="KAI5407312.1"/>
    <property type="molecule type" value="Genomic_DNA"/>
</dbReference>
<reference evidence="2 3" key="1">
    <citation type="journal article" date="2022" name="Nat. Genet.">
        <title>Improved pea reference genome and pan-genome highlight genomic features and evolutionary characteristics.</title>
        <authorList>
            <person name="Yang T."/>
            <person name="Liu R."/>
            <person name="Luo Y."/>
            <person name="Hu S."/>
            <person name="Wang D."/>
            <person name="Wang C."/>
            <person name="Pandey M.K."/>
            <person name="Ge S."/>
            <person name="Xu Q."/>
            <person name="Li N."/>
            <person name="Li G."/>
            <person name="Huang Y."/>
            <person name="Saxena R.K."/>
            <person name="Ji Y."/>
            <person name="Li M."/>
            <person name="Yan X."/>
            <person name="He Y."/>
            <person name="Liu Y."/>
            <person name="Wang X."/>
            <person name="Xiang C."/>
            <person name="Varshney R.K."/>
            <person name="Ding H."/>
            <person name="Gao S."/>
            <person name="Zong X."/>
        </authorList>
    </citation>
    <scope>NUCLEOTIDE SEQUENCE [LARGE SCALE GENOMIC DNA]</scope>
    <source>
        <strain evidence="2 3">cv. Zhongwan 6</strain>
    </source>
</reference>
<organism evidence="2 3">
    <name type="scientific">Pisum sativum</name>
    <name type="common">Garden pea</name>
    <name type="synonym">Lathyrus oleraceus</name>
    <dbReference type="NCBI Taxonomy" id="3888"/>
    <lineage>
        <taxon>Eukaryota</taxon>
        <taxon>Viridiplantae</taxon>
        <taxon>Streptophyta</taxon>
        <taxon>Embryophyta</taxon>
        <taxon>Tracheophyta</taxon>
        <taxon>Spermatophyta</taxon>
        <taxon>Magnoliopsida</taxon>
        <taxon>eudicotyledons</taxon>
        <taxon>Gunneridae</taxon>
        <taxon>Pentapetalae</taxon>
        <taxon>rosids</taxon>
        <taxon>fabids</taxon>
        <taxon>Fabales</taxon>
        <taxon>Fabaceae</taxon>
        <taxon>Papilionoideae</taxon>
        <taxon>50 kb inversion clade</taxon>
        <taxon>NPAAA clade</taxon>
        <taxon>Hologalegina</taxon>
        <taxon>IRL clade</taxon>
        <taxon>Fabeae</taxon>
        <taxon>Lathyrus</taxon>
    </lineage>
</organism>
<evidence type="ECO:0000313" key="3">
    <source>
        <dbReference type="Proteomes" id="UP001058974"/>
    </source>
</evidence>
<gene>
    <name evidence="2" type="ORF">KIW84_053533</name>
</gene>
<sequence>METIIPEGVLGVLEDFKELNADELANNFPFMQHKRGKGKVFNMGDGVVVFRHKGRFSVGTNSKLQPYKYAPFKVTLKIDDNAYMVALMDSMNISNTFNVSHIHEYQADATFSSIREIRVKFFRGGEDLYMKAGCGVWYAYTTLDAEVEPYRLAYQEILEEEQAKVDHVIDVLPT</sequence>
<dbReference type="Gramene" id="Psat05G0353300-T1">
    <property type="protein sequence ID" value="KAI5407312.1"/>
    <property type="gene ID" value="KIW84_053533"/>
</dbReference>
<proteinExistence type="predicted"/>
<accession>A0A9D4WT70</accession>
<evidence type="ECO:0000259" key="1">
    <source>
        <dbReference type="Pfam" id="PF24626"/>
    </source>
</evidence>
<comment type="caution">
    <text evidence="2">The sequence shown here is derived from an EMBL/GenBank/DDBJ whole genome shotgun (WGS) entry which is preliminary data.</text>
</comment>
<name>A0A9D4WT70_PEA</name>
<keyword evidence="3" id="KW-1185">Reference proteome</keyword>
<evidence type="ECO:0000313" key="2">
    <source>
        <dbReference type="EMBL" id="KAI5407312.1"/>
    </source>
</evidence>
<dbReference type="InterPro" id="IPR056924">
    <property type="entry name" value="SH3_Tf2-1"/>
</dbReference>